<dbReference type="InterPro" id="IPR020846">
    <property type="entry name" value="MFS_dom"/>
</dbReference>
<feature type="transmembrane region" description="Helical" evidence="8">
    <location>
        <begin position="86"/>
        <end position="104"/>
    </location>
</feature>
<evidence type="ECO:0000256" key="4">
    <source>
        <dbReference type="ARBA" id="ARBA00022692"/>
    </source>
</evidence>
<dbReference type="PROSITE" id="PS00216">
    <property type="entry name" value="SUGAR_TRANSPORT_1"/>
    <property type="match status" value="1"/>
</dbReference>
<dbReference type="Pfam" id="PF07690">
    <property type="entry name" value="MFS_1"/>
    <property type="match status" value="1"/>
</dbReference>
<dbReference type="InterPro" id="IPR005828">
    <property type="entry name" value="MFS_sugar_transport-like"/>
</dbReference>
<comment type="caution">
    <text evidence="10">The sequence shown here is derived from an EMBL/GenBank/DDBJ whole genome shotgun (WGS) entry which is preliminary data.</text>
</comment>
<feature type="transmembrane region" description="Helical" evidence="8">
    <location>
        <begin position="52"/>
        <end position="74"/>
    </location>
</feature>
<dbReference type="InterPro" id="IPR011701">
    <property type="entry name" value="MFS"/>
</dbReference>
<reference evidence="10 11" key="1">
    <citation type="submission" date="2020-10" db="EMBL/GenBank/DDBJ databases">
        <title>Ca. Dormibacterota MAGs.</title>
        <authorList>
            <person name="Montgomery K."/>
        </authorList>
    </citation>
    <scope>NUCLEOTIDE SEQUENCE [LARGE SCALE GENOMIC DNA]</scope>
    <source>
        <strain evidence="10">Mitchell_Peninsula_5</strain>
    </source>
</reference>
<keyword evidence="2" id="KW-0813">Transport</keyword>
<feature type="transmembrane region" description="Helical" evidence="8">
    <location>
        <begin position="399"/>
        <end position="417"/>
    </location>
</feature>
<keyword evidence="5 8" id="KW-1133">Transmembrane helix</keyword>
<sequence>MQDTDTPRQLRRAVVASVVGTSIEWYDFFLYGSAAALVFPKLFFPKSAPLTGALLSFATYAVGFAARPVGAWIFGSYGDRIGRKATLIVTLLTMGIATALIGVLPTYSSIGIWGGIILTVLRVFQGIGVGGEWGGSVLLAMEWGSNRRRGLVASWPQMGVPIGLILGNGALLIFSNVTGSAFLEWGWRIPFLLSFVLVAVGLYIRLGVMETPLFRKLVAEKRVEPRPFTTVVRRNWREILLAMFVRTSEQAPFYILTAFVLVYGTEQLKLGKNFMLFCVFFAACLSLLTIPLAGMASDRFGRRPVYMVGVILIGLVAFPYFALLNTGVAALVVIAVVVSLIPHDIQYGPQAALIAESFTGRLRYSGASMGYQLASLTAGGPAPLIATKLLSVYHSSTPIALYIVGCSVVSLVALLFMKERSQVDHTVEYDSQPSGLGAGSPTVGAPVGR</sequence>
<gene>
    <name evidence="10" type="ORF">JF887_05270</name>
</gene>
<evidence type="ECO:0000256" key="2">
    <source>
        <dbReference type="ARBA" id="ARBA00022448"/>
    </source>
</evidence>
<dbReference type="PROSITE" id="PS50850">
    <property type="entry name" value="MFS"/>
    <property type="match status" value="1"/>
</dbReference>
<feature type="domain" description="Major facilitator superfamily (MFS) profile" evidence="9">
    <location>
        <begin position="13"/>
        <end position="422"/>
    </location>
</feature>
<dbReference type="PROSITE" id="PS00217">
    <property type="entry name" value="SUGAR_TRANSPORT_2"/>
    <property type="match status" value="1"/>
</dbReference>
<evidence type="ECO:0000256" key="5">
    <source>
        <dbReference type="ARBA" id="ARBA00022989"/>
    </source>
</evidence>
<evidence type="ECO:0000256" key="8">
    <source>
        <dbReference type="SAM" id="Phobius"/>
    </source>
</evidence>
<dbReference type="InterPro" id="IPR005829">
    <property type="entry name" value="Sugar_transporter_CS"/>
</dbReference>
<feature type="transmembrane region" description="Helical" evidence="8">
    <location>
        <begin position="110"/>
        <end position="130"/>
    </location>
</feature>
<dbReference type="Proteomes" id="UP000614410">
    <property type="component" value="Unassembled WGS sequence"/>
</dbReference>
<dbReference type="GO" id="GO:0022857">
    <property type="term" value="F:transmembrane transporter activity"/>
    <property type="evidence" value="ECO:0007669"/>
    <property type="project" value="InterPro"/>
</dbReference>
<dbReference type="SUPFAM" id="SSF103473">
    <property type="entry name" value="MFS general substrate transporter"/>
    <property type="match status" value="1"/>
</dbReference>
<dbReference type="Pfam" id="PF00083">
    <property type="entry name" value="Sugar_tr"/>
    <property type="match status" value="1"/>
</dbReference>
<feature type="transmembrane region" description="Helical" evidence="8">
    <location>
        <begin position="305"/>
        <end position="338"/>
    </location>
</feature>
<dbReference type="CDD" id="cd17369">
    <property type="entry name" value="MFS_ShiA_like"/>
    <property type="match status" value="1"/>
</dbReference>
<evidence type="ECO:0000256" key="6">
    <source>
        <dbReference type="ARBA" id="ARBA00023136"/>
    </source>
</evidence>
<feature type="transmembrane region" description="Helical" evidence="8">
    <location>
        <begin position="12"/>
        <end position="32"/>
    </location>
</feature>
<evidence type="ECO:0000313" key="10">
    <source>
        <dbReference type="EMBL" id="MBJ7608824.1"/>
    </source>
</evidence>
<evidence type="ECO:0000259" key="9">
    <source>
        <dbReference type="PROSITE" id="PS50850"/>
    </source>
</evidence>
<feature type="region of interest" description="Disordered" evidence="7">
    <location>
        <begin position="428"/>
        <end position="449"/>
    </location>
</feature>
<comment type="subcellular location">
    <subcellularLocation>
        <location evidence="1">Cell membrane</location>
        <topology evidence="1">Multi-pass membrane protein</topology>
    </subcellularLocation>
</comment>
<dbReference type="InterPro" id="IPR036259">
    <property type="entry name" value="MFS_trans_sf"/>
</dbReference>
<feature type="transmembrane region" description="Helical" evidence="8">
    <location>
        <begin position="185"/>
        <end position="206"/>
    </location>
</feature>
<feature type="transmembrane region" description="Helical" evidence="8">
    <location>
        <begin position="274"/>
        <end position="293"/>
    </location>
</feature>
<keyword evidence="6 8" id="KW-0472">Membrane</keyword>
<feature type="transmembrane region" description="Helical" evidence="8">
    <location>
        <begin position="239"/>
        <end position="262"/>
    </location>
</feature>
<dbReference type="GO" id="GO:0005886">
    <property type="term" value="C:plasma membrane"/>
    <property type="evidence" value="ECO:0007669"/>
    <property type="project" value="UniProtKB-SubCell"/>
</dbReference>
<dbReference type="EMBL" id="JAEKNN010000025">
    <property type="protein sequence ID" value="MBJ7608824.1"/>
    <property type="molecule type" value="Genomic_DNA"/>
</dbReference>
<dbReference type="Gene3D" id="1.20.1250.20">
    <property type="entry name" value="MFS general substrate transporter like domains"/>
    <property type="match status" value="2"/>
</dbReference>
<accession>A0A934KLU0</accession>
<feature type="transmembrane region" description="Helical" evidence="8">
    <location>
        <begin position="151"/>
        <end position="173"/>
    </location>
</feature>
<protein>
    <submittedName>
        <fullName evidence="10">MHS family MFS transporter</fullName>
    </submittedName>
</protein>
<keyword evidence="3" id="KW-1003">Cell membrane</keyword>
<dbReference type="AlphaFoldDB" id="A0A934KLU0"/>
<organism evidence="10 11">
    <name type="scientific">Candidatus Amunia macphersoniae</name>
    <dbReference type="NCBI Taxonomy" id="3127014"/>
    <lineage>
        <taxon>Bacteria</taxon>
        <taxon>Bacillati</taxon>
        <taxon>Candidatus Dormiibacterota</taxon>
        <taxon>Candidatus Dormibacteria</taxon>
        <taxon>Candidatus Aeolococcales</taxon>
        <taxon>Candidatus Aeolococcaceae</taxon>
        <taxon>Candidatus Amunia</taxon>
    </lineage>
</organism>
<dbReference type="PANTHER" id="PTHR43045">
    <property type="entry name" value="SHIKIMATE TRANSPORTER"/>
    <property type="match status" value="1"/>
</dbReference>
<evidence type="ECO:0000256" key="3">
    <source>
        <dbReference type="ARBA" id="ARBA00022475"/>
    </source>
</evidence>
<proteinExistence type="predicted"/>
<name>A0A934KLU0_9BACT</name>
<evidence type="ECO:0000256" key="1">
    <source>
        <dbReference type="ARBA" id="ARBA00004651"/>
    </source>
</evidence>
<dbReference type="PANTHER" id="PTHR43045:SF1">
    <property type="entry name" value="SHIKIMATE TRANSPORTER"/>
    <property type="match status" value="1"/>
</dbReference>
<keyword evidence="4 8" id="KW-0812">Transmembrane</keyword>
<evidence type="ECO:0000313" key="11">
    <source>
        <dbReference type="Proteomes" id="UP000614410"/>
    </source>
</evidence>
<evidence type="ECO:0000256" key="7">
    <source>
        <dbReference type="SAM" id="MobiDB-lite"/>
    </source>
</evidence>